<gene>
    <name evidence="1" type="ORF">TSOC_012109</name>
</gene>
<proteinExistence type="predicted"/>
<name>A0A2J7ZNX0_9CHLO</name>
<evidence type="ECO:0000313" key="1">
    <source>
        <dbReference type="EMBL" id="PNH01950.1"/>
    </source>
</evidence>
<organism evidence="1 2">
    <name type="scientific">Tetrabaena socialis</name>
    <dbReference type="NCBI Taxonomy" id="47790"/>
    <lineage>
        <taxon>Eukaryota</taxon>
        <taxon>Viridiplantae</taxon>
        <taxon>Chlorophyta</taxon>
        <taxon>core chlorophytes</taxon>
        <taxon>Chlorophyceae</taxon>
        <taxon>CS clade</taxon>
        <taxon>Chlamydomonadales</taxon>
        <taxon>Tetrabaenaceae</taxon>
        <taxon>Tetrabaena</taxon>
    </lineage>
</organism>
<accession>A0A2J7ZNX0</accession>
<dbReference type="OrthoDB" id="525117at2759"/>
<protein>
    <submittedName>
        <fullName evidence="1">Uncharacterized protein</fullName>
    </submittedName>
</protein>
<sequence>MVSCPGVALQVLSPRPPTTGGLRGIAKHVAATSRFPDAKAKKVQRALCFDYQQSPSSSFFLARHARRIGVMHPALSRLRAQDSRDTPKMRQATPIKDKQLSMYAAYGRHSVQGDLDSLADELGTCQLQSALKAAAAQRHQAGAAPAPMLADGLGACQLQPAVVAAAQVQVQQVGAMAPEAMMHMSMVVPRDG</sequence>
<evidence type="ECO:0000313" key="2">
    <source>
        <dbReference type="Proteomes" id="UP000236333"/>
    </source>
</evidence>
<dbReference type="Proteomes" id="UP000236333">
    <property type="component" value="Unassembled WGS sequence"/>
</dbReference>
<reference evidence="1 2" key="1">
    <citation type="journal article" date="2017" name="Mol. Biol. Evol.">
        <title>The 4-celled Tetrabaena socialis nuclear genome reveals the essential components for genetic control of cell number at the origin of multicellularity in the volvocine lineage.</title>
        <authorList>
            <person name="Featherston J."/>
            <person name="Arakaki Y."/>
            <person name="Hanschen E.R."/>
            <person name="Ferris P.J."/>
            <person name="Michod R.E."/>
            <person name="Olson B.J.S.C."/>
            <person name="Nozaki H."/>
            <person name="Durand P.M."/>
        </authorList>
    </citation>
    <scope>NUCLEOTIDE SEQUENCE [LARGE SCALE GENOMIC DNA]</scope>
    <source>
        <strain evidence="1 2">NIES-571</strain>
    </source>
</reference>
<comment type="caution">
    <text evidence="1">The sequence shown here is derived from an EMBL/GenBank/DDBJ whole genome shotgun (WGS) entry which is preliminary data.</text>
</comment>
<keyword evidence="2" id="KW-1185">Reference proteome</keyword>
<dbReference type="EMBL" id="PGGS01000753">
    <property type="protein sequence ID" value="PNH01950.1"/>
    <property type="molecule type" value="Genomic_DNA"/>
</dbReference>
<dbReference type="AlphaFoldDB" id="A0A2J7ZNX0"/>